<dbReference type="Proteomes" id="UP001216329">
    <property type="component" value="Chromosome"/>
</dbReference>
<protein>
    <submittedName>
        <fullName evidence="2">Uncharacterized protein</fullName>
    </submittedName>
</protein>
<feature type="coiled-coil region" evidence="1">
    <location>
        <begin position="76"/>
        <end position="138"/>
    </location>
</feature>
<evidence type="ECO:0000313" key="2">
    <source>
        <dbReference type="EMBL" id="WEK29595.1"/>
    </source>
</evidence>
<evidence type="ECO:0000256" key="1">
    <source>
        <dbReference type="SAM" id="Coils"/>
    </source>
</evidence>
<accession>A0AAJ5WJ10</accession>
<dbReference type="AlphaFoldDB" id="A0AAJ5WJ10"/>
<keyword evidence="1" id="KW-0175">Coiled coil</keyword>
<reference evidence="2" key="1">
    <citation type="submission" date="2023-03" db="EMBL/GenBank/DDBJ databases">
        <title>Andean soil-derived lignocellulolytic bacterial consortium as a source of novel taxa and putative plastic-active enzymes.</title>
        <authorList>
            <person name="Diaz-Garcia L."/>
            <person name="Chuvochina M."/>
            <person name="Feuerriegel G."/>
            <person name="Bunk B."/>
            <person name="Sproer C."/>
            <person name="Streit W.R."/>
            <person name="Rodriguez L.M."/>
            <person name="Overmann J."/>
            <person name="Jimenez D.J."/>
        </authorList>
    </citation>
    <scope>NUCLEOTIDE SEQUENCE</scope>
    <source>
        <strain evidence="2">MAG 876</strain>
    </source>
</reference>
<name>A0AAJ5WJ10_9PSED</name>
<dbReference type="EMBL" id="CP119325">
    <property type="protein sequence ID" value="WEK29595.1"/>
    <property type="molecule type" value="Genomic_DNA"/>
</dbReference>
<proteinExistence type="predicted"/>
<organism evidence="2 3">
    <name type="scientific">Candidatus Pseudomonas phytovorans</name>
    <dbReference type="NCBI Taxonomy" id="3121377"/>
    <lineage>
        <taxon>Bacteria</taxon>
        <taxon>Pseudomonadati</taxon>
        <taxon>Pseudomonadota</taxon>
        <taxon>Gammaproteobacteria</taxon>
        <taxon>Pseudomonadales</taxon>
        <taxon>Pseudomonadaceae</taxon>
        <taxon>Pseudomonas</taxon>
    </lineage>
</organism>
<evidence type="ECO:0000313" key="3">
    <source>
        <dbReference type="Proteomes" id="UP001216329"/>
    </source>
</evidence>
<sequence length="317" mass="36106">MNIILDHYLSGGRGRLKLVDVADRAGISRQALDRYYSDLKPYIAGKRDVADLANGNAQKAQVQTQTAINAVENKYLERIERLMVDHVKALEKAENSHITSLMNADLVLLESNKMRIALEKQTLHNAELLKQIHALELKLSLPGGPTGAQTSGTPQQDKLAFDVDIETLCVSFQRGMSFEDFEVAKSAEIKKVREKLDKYQDTPNVHVVIFADRYISRFRTFVDRYRATEEELSLIVRLPLFSRSEVQSFIRNLPSDFRKSIHTPYLSLDSERKAQRVFIYQKFPLPPMEIKGADTADTPNMLWGFDTVVTYKIKQGD</sequence>
<gene>
    <name evidence="2" type="ORF">P0Y58_22285</name>
</gene>